<name>G9VYW6_9BETA</name>
<evidence type="ECO:0000313" key="4">
    <source>
        <dbReference type="Proteomes" id="UP000099188"/>
    </source>
</evidence>
<dbReference type="OrthoDB" id="29321at10239"/>
<dbReference type="InterPro" id="IPR057758">
    <property type="entry name" value="UL74A-like"/>
</dbReference>
<keyword evidence="4" id="KW-1185">Reference proteome</keyword>
<dbReference type="Pfam" id="PF25727">
    <property type="entry name" value="UL74A"/>
    <property type="match status" value="1"/>
</dbReference>
<proteinExistence type="predicted"/>
<keyword evidence="1" id="KW-0812">Transmembrane</keyword>
<feature type="transmembrane region" description="Helical" evidence="1">
    <location>
        <begin position="13"/>
        <end position="33"/>
    </location>
</feature>
<dbReference type="GeneID" id="11468239"/>
<sequence>MALARDPAPSVCITVWLALVYSLMILAILLFVYRCVVGFDGDLVTRTLAVYHLCHSQRGPPLSCQHNTSTS</sequence>
<evidence type="ECO:0000256" key="1">
    <source>
        <dbReference type="SAM" id="Phobius"/>
    </source>
</evidence>
<dbReference type="EMBL" id="AF480884">
    <property type="protein sequence ID" value="AEV81014.1"/>
    <property type="molecule type" value="Genomic_DNA"/>
</dbReference>
<dbReference type="Proteomes" id="UP000099188">
    <property type="component" value="Segment"/>
</dbReference>
<gene>
    <name evidence="2" type="primary">UL74A</name>
    <name evidence="2" type="ORF">CCMVgr003</name>
</gene>
<protein>
    <submittedName>
        <fullName evidence="2">Envelope glycoprotein 24</fullName>
    </submittedName>
</protein>
<keyword evidence="2" id="KW-0261">Viral envelope protein</keyword>
<dbReference type="RefSeq" id="YP_004940335.1">
    <property type="nucleotide sequence ID" value="NC_003521.1"/>
</dbReference>
<keyword evidence="2" id="KW-0946">Virion</keyword>
<reference evidence="3" key="2">
    <citation type="submission" date="2021-05" db="EMBL/GenBank/DDBJ databases">
        <title>Cloning and multi-omic analysis of chimpanzee cytomegalovirus: a resource for comparative functional genomics.</title>
        <authorList>
            <person name="Phan Q.V."/>
        </authorList>
    </citation>
    <scope>NUCLEOTIDE SEQUENCE</scope>
    <source>
        <strain evidence="3">Heberling</strain>
    </source>
</reference>
<dbReference type="GO" id="GO:0019031">
    <property type="term" value="C:viral envelope"/>
    <property type="evidence" value="ECO:0007669"/>
    <property type="project" value="UniProtKB-KW"/>
</dbReference>
<evidence type="ECO:0000313" key="2">
    <source>
        <dbReference type="EMBL" id="AEV81014.1"/>
    </source>
</evidence>
<keyword evidence="1" id="KW-1133">Transmembrane helix</keyword>
<organism evidence="2 4">
    <name type="scientific">Panine betaherpesvirus 2</name>
    <name type="common">Chimpanzee cytomegalovirus</name>
    <dbReference type="NCBI Taxonomy" id="188763"/>
    <lineage>
        <taxon>Viruses</taxon>
        <taxon>Duplodnaviria</taxon>
        <taxon>Heunggongvirae</taxon>
        <taxon>Peploviricota</taxon>
        <taxon>Herviviricetes</taxon>
        <taxon>Herpesvirales</taxon>
        <taxon>Orthoherpesviridae</taxon>
        <taxon>Betaherpesvirinae</taxon>
        <taxon>Cytomegalovirus</taxon>
        <taxon>Cytomegalovirus paninebeta2</taxon>
    </lineage>
</organism>
<dbReference type="KEGG" id="vg:11468239"/>
<reference evidence="2 4" key="1">
    <citation type="journal article" date="2003" name="J. Gen. Virol.">
        <title>The human cytomegalovirus genome revisited: comparison with the chimpanzee cytomegalovirus genome.</title>
        <authorList>
            <person name="Davison A.J."/>
            <person name="Dolan A."/>
            <person name="Akter P."/>
            <person name="Addison C."/>
            <person name="Dargan D.J."/>
            <person name="Alcendor D.J."/>
            <person name="McGeoch D.J."/>
            <person name="Hayward G.S."/>
        </authorList>
    </citation>
    <scope>NUCLEOTIDE SEQUENCE [LARGE SCALE GENOMIC DNA]</scope>
    <source>
        <strain evidence="2">Heberling</strain>
    </source>
</reference>
<keyword evidence="1" id="KW-0472">Membrane</keyword>
<evidence type="ECO:0000313" key="3">
    <source>
        <dbReference type="EMBL" id="QXV67822.1"/>
    </source>
</evidence>
<dbReference type="EMBL" id="MZ151943">
    <property type="protein sequence ID" value="QXV67822.1"/>
    <property type="molecule type" value="Genomic_DNA"/>
</dbReference>
<accession>G9VYW6</accession>